<protein>
    <submittedName>
        <fullName evidence="2">Uncharacterized protein</fullName>
    </submittedName>
</protein>
<evidence type="ECO:0000256" key="1">
    <source>
        <dbReference type="SAM" id="MobiDB-lite"/>
    </source>
</evidence>
<accession>A0A426YZ86</accession>
<dbReference type="AlphaFoldDB" id="A0A426YZ86"/>
<dbReference type="EMBL" id="AMZH03009390">
    <property type="protein sequence ID" value="RRT56961.1"/>
    <property type="molecule type" value="Genomic_DNA"/>
</dbReference>
<organism evidence="2 3">
    <name type="scientific">Ensete ventricosum</name>
    <name type="common">Abyssinian banana</name>
    <name type="synonym">Musa ensete</name>
    <dbReference type="NCBI Taxonomy" id="4639"/>
    <lineage>
        <taxon>Eukaryota</taxon>
        <taxon>Viridiplantae</taxon>
        <taxon>Streptophyta</taxon>
        <taxon>Embryophyta</taxon>
        <taxon>Tracheophyta</taxon>
        <taxon>Spermatophyta</taxon>
        <taxon>Magnoliopsida</taxon>
        <taxon>Liliopsida</taxon>
        <taxon>Zingiberales</taxon>
        <taxon>Musaceae</taxon>
        <taxon>Ensete</taxon>
    </lineage>
</organism>
<name>A0A426YZ86_ENSVE</name>
<reference evidence="2 3" key="1">
    <citation type="journal article" date="2014" name="Agronomy (Basel)">
        <title>A Draft Genome Sequence for Ensete ventricosum, the Drought-Tolerant Tree Against Hunger.</title>
        <authorList>
            <person name="Harrison J."/>
            <person name="Moore K.A."/>
            <person name="Paszkiewicz K."/>
            <person name="Jones T."/>
            <person name="Grant M."/>
            <person name="Ambacheew D."/>
            <person name="Muzemil S."/>
            <person name="Studholme D.J."/>
        </authorList>
    </citation>
    <scope>NUCLEOTIDE SEQUENCE [LARGE SCALE GENOMIC DNA]</scope>
</reference>
<proteinExistence type="predicted"/>
<gene>
    <name evidence="2" type="ORF">B296_00047546</name>
</gene>
<dbReference type="Proteomes" id="UP000287651">
    <property type="component" value="Unassembled WGS sequence"/>
</dbReference>
<evidence type="ECO:0000313" key="2">
    <source>
        <dbReference type="EMBL" id="RRT56961.1"/>
    </source>
</evidence>
<feature type="region of interest" description="Disordered" evidence="1">
    <location>
        <begin position="54"/>
        <end position="108"/>
    </location>
</feature>
<sequence>MVERTDLPIDQYTDRPLLGSTIDYGCFCPVTARNTSIRSILTIATHYRGVSTWLQRERRKKKEKEGEPHVPMRRHPPSTLPIRRLPPSPNATDEKKPQRHRLLFSSSP</sequence>
<evidence type="ECO:0000313" key="3">
    <source>
        <dbReference type="Proteomes" id="UP000287651"/>
    </source>
</evidence>
<comment type="caution">
    <text evidence="2">The sequence shown here is derived from an EMBL/GenBank/DDBJ whole genome shotgun (WGS) entry which is preliminary data.</text>
</comment>